<dbReference type="OrthoDB" id="10054259at2759"/>
<keyword evidence="8 10" id="KW-0966">Cell projection</keyword>
<organism evidence="12 13">
    <name type="scientific">Stylophora pistillata</name>
    <name type="common">Smooth cauliflower coral</name>
    <dbReference type="NCBI Taxonomy" id="50429"/>
    <lineage>
        <taxon>Eukaryota</taxon>
        <taxon>Metazoa</taxon>
        <taxon>Cnidaria</taxon>
        <taxon>Anthozoa</taxon>
        <taxon>Hexacorallia</taxon>
        <taxon>Scleractinia</taxon>
        <taxon>Astrocoeniina</taxon>
        <taxon>Pocilloporidae</taxon>
        <taxon>Stylophora</taxon>
    </lineage>
</organism>
<evidence type="ECO:0000313" key="13">
    <source>
        <dbReference type="Proteomes" id="UP000225706"/>
    </source>
</evidence>
<keyword evidence="7" id="KW-0206">Cytoskeleton</keyword>
<evidence type="ECO:0000256" key="7">
    <source>
        <dbReference type="ARBA" id="ARBA00023212"/>
    </source>
</evidence>
<evidence type="ECO:0000313" key="12">
    <source>
        <dbReference type="EMBL" id="PFX33536.1"/>
    </source>
</evidence>
<evidence type="ECO:0000256" key="8">
    <source>
        <dbReference type="ARBA" id="ARBA00023273"/>
    </source>
</evidence>
<sequence>MTESFVETAKFLSSSSFDPPPYLRPPGGPYETTYTASFQTGRPYTSPHYSLRPLSRSFEFPSKILNGSSTGLEHLPYTAVTQRAIHKYTPQQWRTSNILNVSSGEKERATAERLRDDCARLRTETALLTHRTQTDVNKKLEHRIHDISYWKNELEKQHAETVAEIKALQAFIGRLEKALAATEKPLNVAKQCLDYRERRVKIDLVHDNVETHISKEVEMIENVRALLKKTMDQAHEQLWLLRSAKTLLEKDLGDKYGSLGIDGKCSTLTNFSKDIHFAPHSVTIQQHSFTPDEWEAYSSENIAKAERERKASVALRSEINGILMQTYVDLRNIFETVNNEFSKRIEETVTAKRSLEKELARVMDEIASMENNVRDLRQAIADKENPLKVAHTRLDKRSLRPNVELCRDPVQYRLVGEVGEISVSIDRLRMRLAEAEASLMALLRNKERLEDDIEVKTNSLFIDRDQCMVIRQQVRHISH</sequence>
<dbReference type="GO" id="GO:0005930">
    <property type="term" value="C:axoneme"/>
    <property type="evidence" value="ECO:0007669"/>
    <property type="project" value="UniProtKB-SubCell"/>
</dbReference>
<evidence type="ECO:0000256" key="4">
    <source>
        <dbReference type="ARBA" id="ARBA00022846"/>
    </source>
</evidence>
<feature type="coiled-coil region" evidence="11">
    <location>
        <begin position="425"/>
        <end position="459"/>
    </location>
</feature>
<proteinExistence type="inferred from homology"/>
<evidence type="ECO:0000256" key="6">
    <source>
        <dbReference type="ARBA" id="ARBA00023069"/>
    </source>
</evidence>
<evidence type="ECO:0000256" key="9">
    <source>
        <dbReference type="ARBA" id="ARBA00045224"/>
    </source>
</evidence>
<dbReference type="GO" id="GO:0015630">
    <property type="term" value="C:microtubule cytoskeleton"/>
    <property type="evidence" value="ECO:0007669"/>
    <property type="project" value="UniProtKB-UniRule"/>
</dbReference>
<keyword evidence="4 10" id="KW-0282">Flagellum</keyword>
<dbReference type="PANTHER" id="PTHR19960">
    <property type="entry name" value="TEKTIN"/>
    <property type="match status" value="1"/>
</dbReference>
<dbReference type="Pfam" id="PF03148">
    <property type="entry name" value="Tektin"/>
    <property type="match status" value="1"/>
</dbReference>
<evidence type="ECO:0000256" key="3">
    <source>
        <dbReference type="ARBA" id="ARBA00022490"/>
    </source>
</evidence>
<name>A0A2B4SW22_STYPI</name>
<dbReference type="InterPro" id="IPR000435">
    <property type="entry name" value="Tektins"/>
</dbReference>
<dbReference type="PANTHER" id="PTHR19960:SF25">
    <property type="entry name" value="TEKTIN-1"/>
    <property type="match status" value="1"/>
</dbReference>
<dbReference type="GO" id="GO:0060271">
    <property type="term" value="P:cilium assembly"/>
    <property type="evidence" value="ECO:0007669"/>
    <property type="project" value="UniProtKB-UniRule"/>
</dbReference>
<dbReference type="GO" id="GO:0060294">
    <property type="term" value="P:cilium movement involved in cell motility"/>
    <property type="evidence" value="ECO:0007669"/>
    <property type="project" value="UniProtKB-UniRule"/>
</dbReference>
<comment type="similarity">
    <text evidence="2 10">Belongs to the tektin family.</text>
</comment>
<keyword evidence="5 11" id="KW-0175">Coiled coil</keyword>
<evidence type="ECO:0000256" key="11">
    <source>
        <dbReference type="SAM" id="Coils"/>
    </source>
</evidence>
<protein>
    <recommendedName>
        <fullName evidence="10">Tektin</fullName>
    </recommendedName>
</protein>
<evidence type="ECO:0000256" key="5">
    <source>
        <dbReference type="ARBA" id="ARBA00023054"/>
    </source>
</evidence>
<dbReference type="AlphaFoldDB" id="A0A2B4SW22"/>
<evidence type="ECO:0000256" key="2">
    <source>
        <dbReference type="ARBA" id="ARBA00007209"/>
    </source>
</evidence>
<dbReference type="InterPro" id="IPR048256">
    <property type="entry name" value="Tektin-like"/>
</dbReference>
<dbReference type="PRINTS" id="PR00511">
    <property type="entry name" value="TEKTIN"/>
</dbReference>
<comment type="subcellular location">
    <subcellularLocation>
        <location evidence="10">Cytoplasm</location>
        <location evidence="10">Cytoskeleton</location>
        <location evidence="10">Cilium axoneme</location>
    </subcellularLocation>
    <subcellularLocation>
        <location evidence="1">Cytoplasm</location>
        <location evidence="1">Cytoskeleton</location>
        <location evidence="1">Flagellum axoneme</location>
    </subcellularLocation>
</comment>
<keyword evidence="6 10" id="KW-0969">Cilium</keyword>
<dbReference type="STRING" id="50429.A0A2B4SW22"/>
<keyword evidence="13" id="KW-1185">Reference proteome</keyword>
<dbReference type="EMBL" id="LSMT01000011">
    <property type="protein sequence ID" value="PFX33536.1"/>
    <property type="molecule type" value="Genomic_DNA"/>
</dbReference>
<dbReference type="GO" id="GO:0005634">
    <property type="term" value="C:nucleus"/>
    <property type="evidence" value="ECO:0007669"/>
    <property type="project" value="TreeGrafter"/>
</dbReference>
<comment type="caution">
    <text evidence="12">The sequence shown here is derived from an EMBL/GenBank/DDBJ whole genome shotgun (WGS) entry which is preliminary data.</text>
</comment>
<keyword evidence="3" id="KW-0963">Cytoplasm</keyword>
<feature type="coiled-coil region" evidence="11">
    <location>
        <begin position="338"/>
        <end position="379"/>
    </location>
</feature>
<comment type="function">
    <text evidence="9">Microtubule inner protein (MIP) part of the dynein-decorated doublet microtubules (DMTs) in cilia and flagellar axoneme. Forms filamentous polymers in the walls of ciliary and flagellar microtubules.</text>
</comment>
<reference evidence="13" key="1">
    <citation type="journal article" date="2017" name="bioRxiv">
        <title>Comparative analysis of the genomes of Stylophora pistillata and Acropora digitifera provides evidence for extensive differences between species of corals.</title>
        <authorList>
            <person name="Voolstra C.R."/>
            <person name="Li Y."/>
            <person name="Liew Y.J."/>
            <person name="Baumgarten S."/>
            <person name="Zoccola D."/>
            <person name="Flot J.-F."/>
            <person name="Tambutte S."/>
            <person name="Allemand D."/>
            <person name="Aranda M."/>
        </authorList>
    </citation>
    <scope>NUCLEOTIDE SEQUENCE [LARGE SCALE GENOMIC DNA]</scope>
</reference>
<gene>
    <name evidence="12" type="primary">TEKT1</name>
    <name evidence="12" type="ORF">AWC38_SpisGene1549</name>
</gene>
<accession>A0A2B4SW22</accession>
<evidence type="ECO:0000256" key="1">
    <source>
        <dbReference type="ARBA" id="ARBA00004611"/>
    </source>
</evidence>
<evidence type="ECO:0000256" key="10">
    <source>
        <dbReference type="RuleBase" id="RU367040"/>
    </source>
</evidence>
<dbReference type="Proteomes" id="UP000225706">
    <property type="component" value="Unassembled WGS sequence"/>
</dbReference>